<sequence length="164" mass="18152">MSIHSILASGLGEAAVVSDLSALSPAEFADLRLPISRDDVKSKRLVGMIELLESHDAPGGSTVWSAMVKAGVHPNSVVYRDVDDDFATFNAALEFRIRSEHVDGFIRIEDDPIGKCYAICVQHEGQIEREVVRSYLRDRNFAKVLLSVILIGTLRDDQPVHTRH</sequence>
<evidence type="ECO:0000313" key="2">
    <source>
        <dbReference type="Proteomes" id="UP000494363"/>
    </source>
</evidence>
<evidence type="ECO:0000313" key="1">
    <source>
        <dbReference type="EMBL" id="CAB3754491.1"/>
    </source>
</evidence>
<gene>
    <name evidence="1" type="ORF">LMG29542_02366</name>
</gene>
<protein>
    <submittedName>
        <fullName evidence="1">Uncharacterized protein</fullName>
    </submittedName>
</protein>
<keyword evidence="2" id="KW-1185">Reference proteome</keyword>
<dbReference type="RefSeq" id="WP_175226634.1">
    <property type="nucleotide sequence ID" value="NZ_CADIKH010000009.1"/>
</dbReference>
<name>A0A6J5DMQ0_9BURK</name>
<dbReference type="Proteomes" id="UP000494363">
    <property type="component" value="Unassembled WGS sequence"/>
</dbReference>
<reference evidence="1 2" key="1">
    <citation type="submission" date="2020-04" db="EMBL/GenBank/DDBJ databases">
        <authorList>
            <person name="De Canck E."/>
        </authorList>
    </citation>
    <scope>NUCLEOTIDE SEQUENCE [LARGE SCALE GENOMIC DNA]</scope>
    <source>
        <strain evidence="1 2">LMG 29542</strain>
    </source>
</reference>
<dbReference type="AlphaFoldDB" id="A0A6J5DMQ0"/>
<organism evidence="1 2">
    <name type="scientific">Paraburkholderia humisilvae</name>
    <dbReference type="NCBI Taxonomy" id="627669"/>
    <lineage>
        <taxon>Bacteria</taxon>
        <taxon>Pseudomonadati</taxon>
        <taxon>Pseudomonadota</taxon>
        <taxon>Betaproteobacteria</taxon>
        <taxon>Burkholderiales</taxon>
        <taxon>Burkholderiaceae</taxon>
        <taxon>Paraburkholderia</taxon>
    </lineage>
</organism>
<dbReference type="EMBL" id="CADIKH010000009">
    <property type="protein sequence ID" value="CAB3754491.1"/>
    <property type="molecule type" value="Genomic_DNA"/>
</dbReference>
<proteinExistence type="predicted"/>
<accession>A0A6J5DMQ0</accession>